<dbReference type="PANTHER" id="PTHR10876">
    <property type="entry name" value="ZINC FINGER PROTEIN ZPR1"/>
    <property type="match status" value="1"/>
</dbReference>
<dbReference type="PANTHER" id="PTHR10876:SF0">
    <property type="entry name" value="ZINC FINGER PROTEIN ZPR1"/>
    <property type="match status" value="1"/>
</dbReference>
<dbReference type="InterPro" id="IPR056180">
    <property type="entry name" value="ZPR1_jr_dom"/>
</dbReference>
<dbReference type="EMBL" id="UYYB01032573">
    <property type="protein sequence ID" value="VDM73809.1"/>
    <property type="molecule type" value="Genomic_DNA"/>
</dbReference>
<feature type="domain" description="ZPR1 jelly-roll" evidence="1">
    <location>
        <begin position="6"/>
        <end position="72"/>
    </location>
</feature>
<dbReference type="AlphaFoldDB" id="A0A3P7J2B0"/>
<keyword evidence="3" id="KW-1185">Reference proteome</keyword>
<dbReference type="InterPro" id="IPR042451">
    <property type="entry name" value="ZPR1_A/B_dom"/>
</dbReference>
<accession>A0A3P7J2B0</accession>
<dbReference type="Proteomes" id="UP000270094">
    <property type="component" value="Unassembled WGS sequence"/>
</dbReference>
<name>A0A3P7J2B0_STRVU</name>
<dbReference type="GO" id="GO:0005634">
    <property type="term" value="C:nucleus"/>
    <property type="evidence" value="ECO:0007669"/>
    <property type="project" value="TreeGrafter"/>
</dbReference>
<sequence>MGDSARSNERSQIATFLDQFEDILAMKRVVTLVLDDPAGNSYIQSLSAPLEDPRLVKEFYERTFDQNEELGLNDMKVENYEELETVKEEAEEEVKK</sequence>
<protein>
    <recommendedName>
        <fullName evidence="1">ZPR1 jelly-roll domain-containing protein</fullName>
    </recommendedName>
</protein>
<dbReference type="Pfam" id="PF22794">
    <property type="entry name" value="jr-ZPR1"/>
    <property type="match status" value="1"/>
</dbReference>
<dbReference type="OrthoDB" id="308464at2759"/>
<dbReference type="Gene3D" id="2.60.120.1040">
    <property type="entry name" value="ZPR1, A/B domain"/>
    <property type="match status" value="1"/>
</dbReference>
<gene>
    <name evidence="2" type="ORF">SVUK_LOCUS8807</name>
</gene>
<proteinExistence type="predicted"/>
<evidence type="ECO:0000259" key="1">
    <source>
        <dbReference type="Pfam" id="PF22794"/>
    </source>
</evidence>
<dbReference type="InterPro" id="IPR040141">
    <property type="entry name" value="ZPR1"/>
</dbReference>
<evidence type="ECO:0000313" key="2">
    <source>
        <dbReference type="EMBL" id="VDM73809.1"/>
    </source>
</evidence>
<organism evidence="2 3">
    <name type="scientific">Strongylus vulgaris</name>
    <name type="common">Blood worm</name>
    <dbReference type="NCBI Taxonomy" id="40348"/>
    <lineage>
        <taxon>Eukaryota</taxon>
        <taxon>Metazoa</taxon>
        <taxon>Ecdysozoa</taxon>
        <taxon>Nematoda</taxon>
        <taxon>Chromadorea</taxon>
        <taxon>Rhabditida</taxon>
        <taxon>Rhabditina</taxon>
        <taxon>Rhabditomorpha</taxon>
        <taxon>Strongyloidea</taxon>
        <taxon>Strongylidae</taxon>
        <taxon>Strongylus</taxon>
    </lineage>
</organism>
<evidence type="ECO:0000313" key="3">
    <source>
        <dbReference type="Proteomes" id="UP000270094"/>
    </source>
</evidence>
<reference evidence="2 3" key="1">
    <citation type="submission" date="2018-11" db="EMBL/GenBank/DDBJ databases">
        <authorList>
            <consortium name="Pathogen Informatics"/>
        </authorList>
    </citation>
    <scope>NUCLEOTIDE SEQUENCE [LARGE SCALE GENOMIC DNA]</scope>
</reference>